<organism evidence="1 2">
    <name type="scientific">Haloarcula onubensis</name>
    <dbReference type="NCBI Taxonomy" id="2950539"/>
    <lineage>
        <taxon>Archaea</taxon>
        <taxon>Methanobacteriati</taxon>
        <taxon>Methanobacteriota</taxon>
        <taxon>Stenosarchaea group</taxon>
        <taxon>Halobacteria</taxon>
        <taxon>Halobacteriales</taxon>
        <taxon>Haloarculaceae</taxon>
        <taxon>Haloarcula</taxon>
    </lineage>
</organism>
<proteinExistence type="predicted"/>
<dbReference type="Proteomes" id="UP001268864">
    <property type="component" value="Unassembled WGS sequence"/>
</dbReference>
<dbReference type="RefSeq" id="WP_310898457.1">
    <property type="nucleotide sequence ID" value="NZ_JAMQOS010000001.1"/>
</dbReference>
<sequence length="73" mass="8407">MVNRLHQFVDLLVAALIAGTTTFLWSLFVPPAFALWIATLFASMYYFSRNPWGSPKGAAYNEWIDDLYDQYLP</sequence>
<accession>A0ABU2FJK1</accession>
<evidence type="ECO:0000313" key="1">
    <source>
        <dbReference type="EMBL" id="MDS0280609.1"/>
    </source>
</evidence>
<protein>
    <submittedName>
        <fullName evidence="1">Uncharacterized protein</fullName>
    </submittedName>
</protein>
<gene>
    <name evidence="1" type="ORF">NDI86_00645</name>
</gene>
<dbReference type="EMBL" id="JAMQOS010000001">
    <property type="protein sequence ID" value="MDS0280609.1"/>
    <property type="molecule type" value="Genomic_DNA"/>
</dbReference>
<keyword evidence="2" id="KW-1185">Reference proteome</keyword>
<comment type="caution">
    <text evidence="1">The sequence shown here is derived from an EMBL/GenBank/DDBJ whole genome shotgun (WGS) entry which is preliminary data.</text>
</comment>
<reference evidence="1 2" key="1">
    <citation type="submission" date="2022-06" db="EMBL/GenBank/DDBJ databases">
        <title>Halomicroarcula sp. a new haloarchaeum isolate from saline soil.</title>
        <authorList>
            <person name="Strakova D."/>
            <person name="Galisteo C."/>
            <person name="Sanchez-Porro C."/>
            <person name="Ventosa A."/>
        </authorList>
    </citation>
    <scope>NUCLEOTIDE SEQUENCE [LARGE SCALE GENOMIC DNA]</scope>
    <source>
        <strain evidence="1 2">S3CR25-11</strain>
    </source>
</reference>
<evidence type="ECO:0000313" key="2">
    <source>
        <dbReference type="Proteomes" id="UP001268864"/>
    </source>
</evidence>
<name>A0ABU2FJK1_9EURY</name>